<organism evidence="3 4">
    <name type="scientific">Spiroplasma chrysopicola DF-1</name>
    <dbReference type="NCBI Taxonomy" id="1276227"/>
    <lineage>
        <taxon>Bacteria</taxon>
        <taxon>Bacillati</taxon>
        <taxon>Mycoplasmatota</taxon>
        <taxon>Mollicutes</taxon>
        <taxon>Entomoplasmatales</taxon>
        <taxon>Spiroplasmataceae</taxon>
        <taxon>Spiroplasma</taxon>
    </lineage>
</organism>
<dbReference type="STRING" id="1276227.SCHRY_v1c02950"/>
<evidence type="ECO:0000313" key="3">
    <source>
        <dbReference type="EMBL" id="AGM24880.1"/>
    </source>
</evidence>
<keyword evidence="2" id="KW-0812">Transmembrane</keyword>
<dbReference type="RefSeq" id="WP_016338706.1">
    <property type="nucleotide sequence ID" value="NC_021280.1"/>
</dbReference>
<accession>R4UFF6</accession>
<feature type="region of interest" description="Disordered" evidence="1">
    <location>
        <begin position="1"/>
        <end position="20"/>
    </location>
</feature>
<evidence type="ECO:0000313" key="4">
    <source>
        <dbReference type="Proteomes" id="UP000013964"/>
    </source>
</evidence>
<dbReference type="OrthoDB" id="9978720at2"/>
<keyword evidence="2" id="KW-0472">Membrane</keyword>
<proteinExistence type="predicted"/>
<protein>
    <submittedName>
        <fullName evidence="3">Uncharacterized protein</fullName>
    </submittedName>
</protein>
<dbReference type="AlphaFoldDB" id="R4UFF6"/>
<dbReference type="Proteomes" id="UP000013964">
    <property type="component" value="Chromosome"/>
</dbReference>
<keyword evidence="4" id="KW-1185">Reference proteome</keyword>
<evidence type="ECO:0000256" key="1">
    <source>
        <dbReference type="SAM" id="MobiDB-lite"/>
    </source>
</evidence>
<dbReference type="EMBL" id="CP005077">
    <property type="protein sequence ID" value="AGM24880.1"/>
    <property type="molecule type" value="Genomic_DNA"/>
</dbReference>
<name>R4UFF6_9MOLU</name>
<feature type="transmembrane region" description="Helical" evidence="2">
    <location>
        <begin position="89"/>
        <end position="109"/>
    </location>
</feature>
<sequence length="256" mass="29170">MDRNNRRQNNNFDGSDWDAFTSNNQYRGNGYYRSRQNPNRPNNPNFANQQRQPRNNNQPFPGSGPGQDYLQTCMCKNCTTKRHPVIKTFVIIFVILAILGGVAGALYAYSPKIRDWIVNNIKLPVNSSYKMMSADTFQNNPLVVKEGISKEGQTEWKTFAYGQLTVFYQTAIKQQLVEKYNAAPSDVEKSFSLLSLGLLDQQQNWTELPNFESLEESKLANDDEIKGTMVVKLSKSAEQNIDSDKYIKISADIEIK</sequence>
<dbReference type="KEGG" id="scr:SCHRY_v1c02950"/>
<dbReference type="HOGENOM" id="CLU_094968_0_0_14"/>
<feature type="region of interest" description="Disordered" evidence="1">
    <location>
        <begin position="28"/>
        <end position="63"/>
    </location>
</feature>
<gene>
    <name evidence="3" type="ORF">SCHRY_v1c02950</name>
</gene>
<evidence type="ECO:0000256" key="2">
    <source>
        <dbReference type="SAM" id="Phobius"/>
    </source>
</evidence>
<dbReference type="PATRIC" id="fig|1276227.3.peg.294"/>
<keyword evidence="2" id="KW-1133">Transmembrane helix</keyword>
<feature type="compositionally biased region" description="Low complexity" evidence="1">
    <location>
        <begin position="33"/>
        <end position="59"/>
    </location>
</feature>
<reference evidence="3 4" key="1">
    <citation type="journal article" date="2013" name="Genome Biol. Evol.">
        <title>Complete genomes of two dipteran-associated spiroplasmas provided insights into the origin, dynamics, and impacts of viral invasion in spiroplasma.</title>
        <authorList>
            <person name="Ku C."/>
            <person name="Lo W.S."/>
            <person name="Chen L.L."/>
            <person name="Kuo C.H."/>
        </authorList>
    </citation>
    <scope>NUCLEOTIDE SEQUENCE [LARGE SCALE GENOMIC DNA]</scope>
    <source>
        <strain evidence="3 4">DF-1</strain>
    </source>
</reference>